<comment type="caution">
    <text evidence="2">The sequence shown here is derived from an EMBL/GenBank/DDBJ whole genome shotgun (WGS) entry which is preliminary data.</text>
</comment>
<dbReference type="InterPro" id="IPR032710">
    <property type="entry name" value="NTF2-like_dom_sf"/>
</dbReference>
<reference evidence="2 3" key="1">
    <citation type="submission" date="2019-08" db="EMBL/GenBank/DDBJ databases">
        <title>Genomes sequence of Algoriphagus aquimarinus ACAM450.</title>
        <authorList>
            <person name="Bowman J.P."/>
        </authorList>
    </citation>
    <scope>NUCLEOTIDE SEQUENCE [LARGE SCALE GENOMIC DNA]</scope>
    <source>
        <strain evidence="2 3">ACAM 450</strain>
    </source>
</reference>
<organism evidence="2 3">
    <name type="scientific">Algoriphagus aquimarinus</name>
    <dbReference type="NCBI Taxonomy" id="237018"/>
    <lineage>
        <taxon>Bacteria</taxon>
        <taxon>Pseudomonadati</taxon>
        <taxon>Bacteroidota</taxon>
        <taxon>Cytophagia</taxon>
        <taxon>Cytophagales</taxon>
        <taxon>Cyclobacteriaceae</taxon>
        <taxon>Algoriphagus</taxon>
    </lineage>
</organism>
<dbReference type="SUPFAM" id="SSF54427">
    <property type="entry name" value="NTF2-like"/>
    <property type="match status" value="1"/>
</dbReference>
<name>A0A5C7A8R3_9BACT</name>
<dbReference type="AlphaFoldDB" id="A0A5C7A8R3"/>
<accession>A0A5C7A8R3</accession>
<sequence length="143" mass="16462">MIRFLRFRSGFFQSSYVRTHLAADFDECASLYAEKAVYMIPGRPPLIGRSEIKAYLKESFTGHEDVKILDMKEPAEKMVLFGNYAAVRGTGYDDILNADSSITKSTYKWMVLAHKNPEGIWEIDWDIYNNDQIKTKANTVYSK</sequence>
<dbReference type="Pfam" id="PF14534">
    <property type="entry name" value="DUF4440"/>
    <property type="match status" value="1"/>
</dbReference>
<protein>
    <submittedName>
        <fullName evidence="2">Nuclear transport factor 2 family protein</fullName>
    </submittedName>
</protein>
<proteinExistence type="predicted"/>
<feature type="domain" description="DUF4440" evidence="1">
    <location>
        <begin position="16"/>
        <end position="121"/>
    </location>
</feature>
<evidence type="ECO:0000313" key="3">
    <source>
        <dbReference type="Proteomes" id="UP000321935"/>
    </source>
</evidence>
<dbReference type="InterPro" id="IPR027843">
    <property type="entry name" value="DUF4440"/>
</dbReference>
<dbReference type="EMBL" id="VORW01000023">
    <property type="protein sequence ID" value="TXE03688.1"/>
    <property type="molecule type" value="Genomic_DNA"/>
</dbReference>
<evidence type="ECO:0000259" key="1">
    <source>
        <dbReference type="Pfam" id="PF14534"/>
    </source>
</evidence>
<gene>
    <name evidence="2" type="ORF">ESV85_19540</name>
</gene>
<dbReference type="Proteomes" id="UP000321935">
    <property type="component" value="Unassembled WGS sequence"/>
</dbReference>
<evidence type="ECO:0000313" key="2">
    <source>
        <dbReference type="EMBL" id="TXE03688.1"/>
    </source>
</evidence>
<dbReference type="Gene3D" id="3.10.450.50">
    <property type="match status" value="1"/>
</dbReference>
<dbReference type="OrthoDB" id="9814425at2"/>